<protein>
    <submittedName>
        <fullName evidence="8">GlsB/YeaQ/YmgE family stress response membrane protein</fullName>
    </submittedName>
</protein>
<evidence type="ECO:0000256" key="2">
    <source>
        <dbReference type="ARBA" id="ARBA00011006"/>
    </source>
</evidence>
<evidence type="ECO:0000313" key="8">
    <source>
        <dbReference type="EMBL" id="MCO1661069.1"/>
    </source>
</evidence>
<sequence length="95" mass="9956">MTVTSIIVAIIVGAIIGALGRLVVPGRQPIPIWLTIVIGIVAAFIGTFIARAIGIPTATSGIDWGELLVQVVVAALGVFLVAGFWSRRGRRSAHR</sequence>
<proteinExistence type="inferred from homology"/>
<dbReference type="Proteomes" id="UP001165283">
    <property type="component" value="Unassembled WGS sequence"/>
</dbReference>
<dbReference type="RefSeq" id="WP_252446581.1">
    <property type="nucleotide sequence ID" value="NZ_JAGSOV010000106.1"/>
</dbReference>
<evidence type="ECO:0000256" key="7">
    <source>
        <dbReference type="SAM" id="Phobius"/>
    </source>
</evidence>
<evidence type="ECO:0000256" key="1">
    <source>
        <dbReference type="ARBA" id="ARBA00004651"/>
    </source>
</evidence>
<name>A0ABT1AEE2_9PSEU</name>
<feature type="transmembrane region" description="Helical" evidence="7">
    <location>
        <begin position="6"/>
        <end position="24"/>
    </location>
</feature>
<reference evidence="8" key="1">
    <citation type="submission" date="2021-04" db="EMBL/GenBank/DDBJ databases">
        <title>Pseudonocardia sp. nov., isolated from sandy soil of mangrove forest.</title>
        <authorList>
            <person name="Zan Z."/>
            <person name="Huang R."/>
            <person name="Liu W."/>
        </authorList>
    </citation>
    <scope>NUCLEOTIDE SEQUENCE</scope>
    <source>
        <strain evidence="8">S2-4</strain>
    </source>
</reference>
<dbReference type="PANTHER" id="PTHR33884">
    <property type="entry name" value="UPF0410 PROTEIN YMGE"/>
    <property type="match status" value="1"/>
</dbReference>
<feature type="transmembrane region" description="Helical" evidence="7">
    <location>
        <begin position="31"/>
        <end position="55"/>
    </location>
</feature>
<accession>A0ABT1AEE2</accession>
<evidence type="ECO:0000256" key="4">
    <source>
        <dbReference type="ARBA" id="ARBA00022692"/>
    </source>
</evidence>
<evidence type="ECO:0000256" key="3">
    <source>
        <dbReference type="ARBA" id="ARBA00022475"/>
    </source>
</evidence>
<comment type="caution">
    <text evidence="8">The sequence shown here is derived from an EMBL/GenBank/DDBJ whole genome shotgun (WGS) entry which is preliminary data.</text>
</comment>
<keyword evidence="3" id="KW-1003">Cell membrane</keyword>
<feature type="transmembrane region" description="Helical" evidence="7">
    <location>
        <begin position="67"/>
        <end position="85"/>
    </location>
</feature>
<dbReference type="EMBL" id="JAGSOV010000106">
    <property type="protein sequence ID" value="MCO1661069.1"/>
    <property type="molecule type" value="Genomic_DNA"/>
</dbReference>
<organism evidence="8 9">
    <name type="scientific">Pseudonocardia humida</name>
    <dbReference type="NCBI Taxonomy" id="2800819"/>
    <lineage>
        <taxon>Bacteria</taxon>
        <taxon>Bacillati</taxon>
        <taxon>Actinomycetota</taxon>
        <taxon>Actinomycetes</taxon>
        <taxon>Pseudonocardiales</taxon>
        <taxon>Pseudonocardiaceae</taxon>
        <taxon>Pseudonocardia</taxon>
    </lineage>
</organism>
<dbReference type="PANTHER" id="PTHR33884:SF3">
    <property type="entry name" value="UPF0410 PROTEIN YMGE"/>
    <property type="match status" value="1"/>
</dbReference>
<evidence type="ECO:0000256" key="6">
    <source>
        <dbReference type="ARBA" id="ARBA00023136"/>
    </source>
</evidence>
<evidence type="ECO:0000313" key="9">
    <source>
        <dbReference type="Proteomes" id="UP001165283"/>
    </source>
</evidence>
<dbReference type="InterPro" id="IPR007341">
    <property type="entry name" value="Transgly_assoc"/>
</dbReference>
<evidence type="ECO:0000256" key="5">
    <source>
        <dbReference type="ARBA" id="ARBA00022989"/>
    </source>
</evidence>
<comment type="similarity">
    <text evidence="2">Belongs to the UPF0410 family.</text>
</comment>
<comment type="subcellular location">
    <subcellularLocation>
        <location evidence="1">Cell membrane</location>
        <topology evidence="1">Multi-pass membrane protein</topology>
    </subcellularLocation>
</comment>
<keyword evidence="6 7" id="KW-0472">Membrane</keyword>
<keyword evidence="5 7" id="KW-1133">Transmembrane helix</keyword>
<keyword evidence="9" id="KW-1185">Reference proteome</keyword>
<keyword evidence="4 7" id="KW-0812">Transmembrane</keyword>
<gene>
    <name evidence="8" type="ORF">KDL28_39090</name>
</gene>